<keyword evidence="3" id="KW-1185">Reference proteome</keyword>
<feature type="transmembrane region" description="Helical" evidence="1">
    <location>
        <begin position="63"/>
        <end position="91"/>
    </location>
</feature>
<accession>A0A5D2NBM5</accession>
<evidence type="ECO:0000256" key="1">
    <source>
        <dbReference type="SAM" id="Phobius"/>
    </source>
</evidence>
<evidence type="ECO:0000313" key="3">
    <source>
        <dbReference type="Proteomes" id="UP000322667"/>
    </source>
</evidence>
<organism evidence="2 3">
    <name type="scientific">Gossypium tomentosum</name>
    <name type="common">Hawaiian cotton</name>
    <name type="synonym">Gossypium sandvicense</name>
    <dbReference type="NCBI Taxonomy" id="34277"/>
    <lineage>
        <taxon>Eukaryota</taxon>
        <taxon>Viridiplantae</taxon>
        <taxon>Streptophyta</taxon>
        <taxon>Embryophyta</taxon>
        <taxon>Tracheophyta</taxon>
        <taxon>Spermatophyta</taxon>
        <taxon>Magnoliopsida</taxon>
        <taxon>eudicotyledons</taxon>
        <taxon>Gunneridae</taxon>
        <taxon>Pentapetalae</taxon>
        <taxon>rosids</taxon>
        <taxon>malvids</taxon>
        <taxon>Malvales</taxon>
        <taxon>Malvaceae</taxon>
        <taxon>Malvoideae</taxon>
        <taxon>Gossypium</taxon>
    </lineage>
</organism>
<evidence type="ECO:0000313" key="2">
    <source>
        <dbReference type="EMBL" id="TYI01056.1"/>
    </source>
</evidence>
<reference evidence="2 3" key="1">
    <citation type="submission" date="2019-07" db="EMBL/GenBank/DDBJ databases">
        <title>WGS assembly of Gossypium tomentosum.</title>
        <authorList>
            <person name="Chen Z.J."/>
            <person name="Sreedasyam A."/>
            <person name="Ando A."/>
            <person name="Song Q."/>
            <person name="De L."/>
            <person name="Hulse-Kemp A."/>
            <person name="Ding M."/>
            <person name="Ye W."/>
            <person name="Kirkbride R."/>
            <person name="Jenkins J."/>
            <person name="Plott C."/>
            <person name="Lovell J."/>
            <person name="Lin Y.-M."/>
            <person name="Vaughn R."/>
            <person name="Liu B."/>
            <person name="Li W."/>
            <person name="Simpson S."/>
            <person name="Scheffler B."/>
            <person name="Saski C."/>
            <person name="Grover C."/>
            <person name="Hu G."/>
            <person name="Conover J."/>
            <person name="Carlson J."/>
            <person name="Shu S."/>
            <person name="Boston L."/>
            <person name="Williams M."/>
            <person name="Peterson D."/>
            <person name="Mcgee K."/>
            <person name="Jones D."/>
            <person name="Wendel J."/>
            <person name="Stelly D."/>
            <person name="Grimwood J."/>
            <person name="Schmutz J."/>
        </authorList>
    </citation>
    <scope>NUCLEOTIDE SEQUENCE [LARGE SCALE GENOMIC DNA]</scope>
    <source>
        <strain evidence="2">7179.01</strain>
    </source>
</reference>
<keyword evidence="1" id="KW-0812">Transmembrane</keyword>
<name>A0A5D2NBM5_GOSTO</name>
<protein>
    <submittedName>
        <fullName evidence="2">Uncharacterized protein</fullName>
    </submittedName>
</protein>
<dbReference type="Proteomes" id="UP000322667">
    <property type="component" value="Chromosome A11"/>
</dbReference>
<dbReference type="AlphaFoldDB" id="A0A5D2NBM5"/>
<keyword evidence="1" id="KW-0472">Membrane</keyword>
<proteinExistence type="predicted"/>
<keyword evidence="1" id="KW-1133">Transmembrane helix</keyword>
<sequence length="102" mass="12458">MQLCLKPQYRTTQKSIFIVFESSNKRLNCLLWKWSKIVQTKKMKILRFCIFKMKVKKMVSFTFFHLLCFSILCLFFLILLLFDSYFVWWIWYLGLIYGNGSI</sequence>
<gene>
    <name evidence="2" type="ORF">ES332_A11G174500v1</name>
</gene>
<dbReference type="EMBL" id="CM017620">
    <property type="protein sequence ID" value="TYI01056.1"/>
    <property type="molecule type" value="Genomic_DNA"/>
</dbReference>